<accession>A0A974SAD8</accession>
<reference evidence="1 2" key="1">
    <citation type="submission" date="2021-01" db="EMBL/GenBank/DDBJ databases">
        <title>Whole genome sequence of Paenibacillus sonchi LMG 24727 for comparative genomics.</title>
        <authorList>
            <person name="Lee G."/>
            <person name="Kim M.-J."/>
            <person name="Lim K."/>
            <person name="Shin J.-H."/>
        </authorList>
    </citation>
    <scope>NUCLEOTIDE SEQUENCE [LARGE SCALE GENOMIC DNA]</scope>
    <source>
        <strain evidence="1 2">LMG 24727</strain>
    </source>
</reference>
<name>A0A974SAD8_9BACL</name>
<gene>
    <name evidence="1" type="ORF">JI735_22265</name>
</gene>
<dbReference type="RefSeq" id="WP_202676447.1">
    <property type="nucleotide sequence ID" value="NZ_CP068595.1"/>
</dbReference>
<organism evidence="1 2">
    <name type="scientific">Paenibacillus sonchi</name>
    <dbReference type="NCBI Taxonomy" id="373687"/>
    <lineage>
        <taxon>Bacteria</taxon>
        <taxon>Bacillati</taxon>
        <taxon>Bacillota</taxon>
        <taxon>Bacilli</taxon>
        <taxon>Bacillales</taxon>
        <taxon>Paenibacillaceae</taxon>
        <taxon>Paenibacillus</taxon>
        <taxon>Paenibacillus sonchi group</taxon>
    </lineage>
</organism>
<evidence type="ECO:0000313" key="1">
    <source>
        <dbReference type="EMBL" id="QQZ59368.1"/>
    </source>
</evidence>
<keyword evidence="2" id="KW-1185">Reference proteome</keyword>
<dbReference type="Proteomes" id="UP000595841">
    <property type="component" value="Chromosome"/>
</dbReference>
<evidence type="ECO:0000313" key="2">
    <source>
        <dbReference type="Proteomes" id="UP000595841"/>
    </source>
</evidence>
<proteinExistence type="predicted"/>
<sequence>MLRLIADPALRARLAEQGEADSLAWTWDNSVNSMEQAVVRFMQNIPHNEPARTPYCAG</sequence>
<dbReference type="AlphaFoldDB" id="A0A974SAD8"/>
<dbReference type="EMBL" id="CP068595">
    <property type="protein sequence ID" value="QQZ59368.1"/>
    <property type="molecule type" value="Genomic_DNA"/>
</dbReference>
<dbReference type="KEGG" id="pson:JI735_22265"/>
<protein>
    <submittedName>
        <fullName evidence="1">Uncharacterized protein</fullName>
    </submittedName>
</protein>